<gene>
    <name evidence="1" type="ORF">EB796_002738</name>
</gene>
<proteinExistence type="predicted"/>
<dbReference type="Proteomes" id="UP000593567">
    <property type="component" value="Unassembled WGS sequence"/>
</dbReference>
<sequence length="117" mass="14033">MFIGRHTGFCYKYHHESQESYIAQQLGLNARQINSERSLYNIVTTREHENSFYNLNWQNDSKEYNCLINIQCFQPQYWWPQTTELLSNTDKKRWWQSVQEGSLVKALEQIPLKTTPV</sequence>
<protein>
    <submittedName>
        <fullName evidence="1">Uncharacterized protein</fullName>
    </submittedName>
</protein>
<reference evidence="1" key="1">
    <citation type="submission" date="2020-06" db="EMBL/GenBank/DDBJ databases">
        <title>Draft genome of Bugula neritina, a colonial animal packing powerful symbionts and potential medicines.</title>
        <authorList>
            <person name="Rayko M."/>
        </authorList>
    </citation>
    <scope>NUCLEOTIDE SEQUENCE [LARGE SCALE GENOMIC DNA]</scope>
    <source>
        <strain evidence="1">Kwan_BN1</strain>
    </source>
</reference>
<dbReference type="EMBL" id="VXIV02000324">
    <property type="protein sequence ID" value="KAF6038954.1"/>
    <property type="molecule type" value="Genomic_DNA"/>
</dbReference>
<accession>A0A7J7KLH0</accession>
<name>A0A7J7KLH0_BUGNE</name>
<evidence type="ECO:0000313" key="1">
    <source>
        <dbReference type="EMBL" id="KAF6038954.1"/>
    </source>
</evidence>
<comment type="caution">
    <text evidence="1">The sequence shown here is derived from an EMBL/GenBank/DDBJ whole genome shotgun (WGS) entry which is preliminary data.</text>
</comment>
<keyword evidence="2" id="KW-1185">Reference proteome</keyword>
<dbReference type="AlphaFoldDB" id="A0A7J7KLH0"/>
<evidence type="ECO:0000313" key="2">
    <source>
        <dbReference type="Proteomes" id="UP000593567"/>
    </source>
</evidence>
<organism evidence="1 2">
    <name type="scientific">Bugula neritina</name>
    <name type="common">Brown bryozoan</name>
    <name type="synonym">Sertularia neritina</name>
    <dbReference type="NCBI Taxonomy" id="10212"/>
    <lineage>
        <taxon>Eukaryota</taxon>
        <taxon>Metazoa</taxon>
        <taxon>Spiralia</taxon>
        <taxon>Lophotrochozoa</taxon>
        <taxon>Bryozoa</taxon>
        <taxon>Gymnolaemata</taxon>
        <taxon>Cheilostomatida</taxon>
        <taxon>Flustrina</taxon>
        <taxon>Buguloidea</taxon>
        <taxon>Bugulidae</taxon>
        <taxon>Bugula</taxon>
    </lineage>
</organism>